<evidence type="ECO:0000256" key="1">
    <source>
        <dbReference type="SAM" id="MobiDB-lite"/>
    </source>
</evidence>
<dbReference type="Gene3D" id="3.40.50.410">
    <property type="entry name" value="von Willebrand factor, type A domain"/>
    <property type="match status" value="1"/>
</dbReference>
<dbReference type="GO" id="GO:0016567">
    <property type="term" value="P:protein ubiquitination"/>
    <property type="evidence" value="ECO:0007669"/>
    <property type="project" value="TreeGrafter"/>
</dbReference>
<dbReference type="GeneID" id="19950284"/>
<gene>
    <name evidence="3" type="ORF">SDRG_09557</name>
</gene>
<dbReference type="InterPro" id="IPR002035">
    <property type="entry name" value="VWF_A"/>
</dbReference>
<dbReference type="PANTHER" id="PTHR45751:SF11">
    <property type="entry name" value="COPINE FAMILY PROTEIN 2"/>
    <property type="match status" value="1"/>
</dbReference>
<dbReference type="PANTHER" id="PTHR45751">
    <property type="entry name" value="COPINE FAMILY PROTEIN 1"/>
    <property type="match status" value="1"/>
</dbReference>
<dbReference type="GO" id="GO:0005634">
    <property type="term" value="C:nucleus"/>
    <property type="evidence" value="ECO:0007669"/>
    <property type="project" value="TreeGrafter"/>
</dbReference>
<dbReference type="AlphaFoldDB" id="T0RSD6"/>
<dbReference type="OrthoDB" id="5855668at2759"/>
<dbReference type="EMBL" id="JH767161">
    <property type="protein sequence ID" value="EQC33037.1"/>
    <property type="molecule type" value="Genomic_DNA"/>
</dbReference>
<accession>T0RSD6</accession>
<feature type="domain" description="VWFA" evidence="2">
    <location>
        <begin position="46"/>
        <end position="243"/>
    </location>
</feature>
<protein>
    <recommendedName>
        <fullName evidence="2">VWFA domain-containing protein</fullName>
    </recommendedName>
</protein>
<sequence length="272" mass="30426">MGSDNSKPKPQTRAPAPRSPAFQRIPDQYETYEQLQHALRASGLESSNLILAIDYTKSNTWTGQQSFQGKCLHDIDQTGQTWNPYQSVIHIMGKTLEAFDDDKLIPAFGFGDATTGSRACFPFVPNGEVLTGFAQVLERYNQITPAMALSGPTNFAPVINEAIRIVQAHRSYHILVIIADGQVTNEKETIDAIVAASNFPLSIVMVGVGDGPWEMMQRFDDQIPTRKFDNFQFVEYNKTLRHNPRNPEVGFATSALMEIPDQYKTLRRLGML</sequence>
<dbReference type="RefSeq" id="XP_008613723.1">
    <property type="nucleotide sequence ID" value="XM_008615501.1"/>
</dbReference>
<dbReference type="InterPro" id="IPR010734">
    <property type="entry name" value="Copine_C"/>
</dbReference>
<dbReference type="InParanoid" id="T0RSD6"/>
<dbReference type="STRING" id="1156394.T0RSD6"/>
<evidence type="ECO:0000259" key="2">
    <source>
        <dbReference type="SMART" id="SM00327"/>
    </source>
</evidence>
<dbReference type="SMART" id="SM00327">
    <property type="entry name" value="VWA"/>
    <property type="match status" value="1"/>
</dbReference>
<dbReference type="GO" id="GO:0004842">
    <property type="term" value="F:ubiquitin-protein transferase activity"/>
    <property type="evidence" value="ECO:0007669"/>
    <property type="project" value="TreeGrafter"/>
</dbReference>
<dbReference type="Proteomes" id="UP000030762">
    <property type="component" value="Unassembled WGS sequence"/>
</dbReference>
<feature type="region of interest" description="Disordered" evidence="1">
    <location>
        <begin position="1"/>
        <end position="21"/>
    </location>
</feature>
<name>T0RSD6_SAPDV</name>
<keyword evidence="4" id="KW-1185">Reference proteome</keyword>
<dbReference type="OMA" id="CYRRITP"/>
<proteinExistence type="predicted"/>
<evidence type="ECO:0000313" key="4">
    <source>
        <dbReference type="Proteomes" id="UP000030762"/>
    </source>
</evidence>
<dbReference type="SUPFAM" id="SSF53300">
    <property type="entry name" value="vWA-like"/>
    <property type="match status" value="1"/>
</dbReference>
<dbReference type="Pfam" id="PF07002">
    <property type="entry name" value="Copine"/>
    <property type="match status" value="1"/>
</dbReference>
<reference evidence="3 4" key="1">
    <citation type="submission" date="2012-04" db="EMBL/GenBank/DDBJ databases">
        <title>The Genome Sequence of Saprolegnia declina VS20.</title>
        <authorList>
            <consortium name="The Broad Institute Genome Sequencing Platform"/>
            <person name="Russ C."/>
            <person name="Nusbaum C."/>
            <person name="Tyler B."/>
            <person name="van West P."/>
            <person name="Dieguez-Uribeondo J."/>
            <person name="de Bruijn I."/>
            <person name="Tripathy S."/>
            <person name="Jiang R."/>
            <person name="Young S.K."/>
            <person name="Zeng Q."/>
            <person name="Gargeya S."/>
            <person name="Fitzgerald M."/>
            <person name="Haas B."/>
            <person name="Abouelleil A."/>
            <person name="Alvarado L."/>
            <person name="Arachchi H.M."/>
            <person name="Berlin A."/>
            <person name="Chapman S.B."/>
            <person name="Goldberg J."/>
            <person name="Griggs A."/>
            <person name="Gujja S."/>
            <person name="Hansen M."/>
            <person name="Howarth C."/>
            <person name="Imamovic A."/>
            <person name="Larimer J."/>
            <person name="McCowen C."/>
            <person name="Montmayeur A."/>
            <person name="Murphy C."/>
            <person name="Neiman D."/>
            <person name="Pearson M."/>
            <person name="Priest M."/>
            <person name="Roberts A."/>
            <person name="Saif S."/>
            <person name="Shea T."/>
            <person name="Sisk P."/>
            <person name="Sykes S."/>
            <person name="Wortman J."/>
            <person name="Nusbaum C."/>
            <person name="Birren B."/>
        </authorList>
    </citation>
    <scope>NUCLEOTIDE SEQUENCE [LARGE SCALE GENOMIC DNA]</scope>
    <source>
        <strain evidence="3 4">VS20</strain>
    </source>
</reference>
<dbReference type="eggNOG" id="KOG1327">
    <property type="taxonomic scope" value="Eukaryota"/>
</dbReference>
<dbReference type="VEuPathDB" id="FungiDB:SDRG_09557"/>
<evidence type="ECO:0000313" key="3">
    <source>
        <dbReference type="EMBL" id="EQC33037.1"/>
    </source>
</evidence>
<organism evidence="3 4">
    <name type="scientific">Saprolegnia diclina (strain VS20)</name>
    <dbReference type="NCBI Taxonomy" id="1156394"/>
    <lineage>
        <taxon>Eukaryota</taxon>
        <taxon>Sar</taxon>
        <taxon>Stramenopiles</taxon>
        <taxon>Oomycota</taxon>
        <taxon>Saprolegniomycetes</taxon>
        <taxon>Saprolegniales</taxon>
        <taxon>Saprolegniaceae</taxon>
        <taxon>Saprolegnia</taxon>
    </lineage>
</organism>
<dbReference type="InterPro" id="IPR052079">
    <property type="entry name" value="E3_ligase/Copine_domain"/>
</dbReference>
<dbReference type="InterPro" id="IPR036465">
    <property type="entry name" value="vWFA_dom_sf"/>
</dbReference>